<dbReference type="InterPro" id="IPR013249">
    <property type="entry name" value="RNA_pol_sigma70_r4_t2"/>
</dbReference>
<dbReference type="InterPro" id="IPR039425">
    <property type="entry name" value="RNA_pol_sigma-70-like"/>
</dbReference>
<evidence type="ECO:0000256" key="4">
    <source>
        <dbReference type="ARBA" id="ARBA00023125"/>
    </source>
</evidence>
<feature type="domain" description="RNA polymerase sigma factor 70 region 4 type 2" evidence="8">
    <location>
        <begin position="104"/>
        <end position="155"/>
    </location>
</feature>
<dbReference type="Proteomes" id="UP000600565">
    <property type="component" value="Unassembled WGS sequence"/>
</dbReference>
<dbReference type="RefSeq" id="WP_191704828.1">
    <property type="nucleotide sequence ID" value="NZ_JACSPW010000015.1"/>
</dbReference>
<feature type="domain" description="RNA polymerase sigma-70 region 2" evidence="7">
    <location>
        <begin position="14"/>
        <end position="74"/>
    </location>
</feature>
<evidence type="ECO:0000313" key="10">
    <source>
        <dbReference type="Proteomes" id="UP000600565"/>
    </source>
</evidence>
<dbReference type="PROSITE" id="PS01063">
    <property type="entry name" value="SIGMA70_ECF"/>
    <property type="match status" value="1"/>
</dbReference>
<evidence type="ECO:0000256" key="1">
    <source>
        <dbReference type="ARBA" id="ARBA00010641"/>
    </source>
</evidence>
<dbReference type="PANTHER" id="PTHR43133:SF8">
    <property type="entry name" value="RNA POLYMERASE SIGMA FACTOR HI_1459-RELATED"/>
    <property type="match status" value="1"/>
</dbReference>
<dbReference type="Gene3D" id="1.10.1740.10">
    <property type="match status" value="1"/>
</dbReference>
<dbReference type="InterPro" id="IPR013324">
    <property type="entry name" value="RNA_pol_sigma_r3/r4-like"/>
</dbReference>
<comment type="similarity">
    <text evidence="1 6">Belongs to the sigma-70 factor family. ECF subfamily.</text>
</comment>
<dbReference type="SUPFAM" id="SSF88659">
    <property type="entry name" value="Sigma3 and sigma4 domains of RNA polymerase sigma factors"/>
    <property type="match status" value="1"/>
</dbReference>
<dbReference type="InterPro" id="IPR000838">
    <property type="entry name" value="RNA_pol_sigma70_ECF_CS"/>
</dbReference>
<organism evidence="9 10">
    <name type="scientific">Solibacillus merdavium</name>
    <dbReference type="NCBI Taxonomy" id="2762218"/>
    <lineage>
        <taxon>Bacteria</taxon>
        <taxon>Bacillati</taxon>
        <taxon>Bacillota</taxon>
        <taxon>Bacilli</taxon>
        <taxon>Bacillales</taxon>
        <taxon>Caryophanaceae</taxon>
        <taxon>Solibacillus</taxon>
    </lineage>
</organism>
<evidence type="ECO:0000313" key="9">
    <source>
        <dbReference type="EMBL" id="MBD8034325.1"/>
    </source>
</evidence>
<name>A0ABR8XQV5_9BACL</name>
<dbReference type="CDD" id="cd06171">
    <property type="entry name" value="Sigma70_r4"/>
    <property type="match status" value="1"/>
</dbReference>
<keyword evidence="3 6" id="KW-0731">Sigma factor</keyword>
<dbReference type="InterPro" id="IPR013325">
    <property type="entry name" value="RNA_pol_sigma_r2"/>
</dbReference>
<evidence type="ECO:0000259" key="8">
    <source>
        <dbReference type="Pfam" id="PF08281"/>
    </source>
</evidence>
<dbReference type="Gene3D" id="1.10.10.10">
    <property type="entry name" value="Winged helix-like DNA-binding domain superfamily/Winged helix DNA-binding domain"/>
    <property type="match status" value="1"/>
</dbReference>
<protein>
    <recommendedName>
        <fullName evidence="6">RNA polymerase sigma factor</fullName>
    </recommendedName>
</protein>
<evidence type="ECO:0000256" key="6">
    <source>
        <dbReference type="RuleBase" id="RU000716"/>
    </source>
</evidence>
<gene>
    <name evidence="9" type="ORF">H9632_14735</name>
</gene>
<dbReference type="Pfam" id="PF04542">
    <property type="entry name" value="Sigma70_r2"/>
    <property type="match status" value="1"/>
</dbReference>
<dbReference type="InterPro" id="IPR036388">
    <property type="entry name" value="WH-like_DNA-bd_sf"/>
</dbReference>
<keyword evidence="5 6" id="KW-0804">Transcription</keyword>
<keyword evidence="4 6" id="KW-0238">DNA-binding</keyword>
<evidence type="ECO:0000259" key="7">
    <source>
        <dbReference type="Pfam" id="PF04542"/>
    </source>
</evidence>
<comment type="caution">
    <text evidence="9">The sequence shown here is derived from an EMBL/GenBank/DDBJ whole genome shotgun (WGS) entry which is preliminary data.</text>
</comment>
<accession>A0ABR8XQV5</accession>
<sequence length="162" mass="19260">MDKSWENYLLEEAQIVFKYLLKIGATKEDAEDVTQETIMKTIECLSQIQAKNLRAWLFKVALHRYYTLYNKNKRSVSLSNDEMQQFQSSLNIEEHLLIDEQNQTLHKALQGLSSTYQQLLIMKYFMDLSYKEMAAILDVSENHIRTYLQRARQALKKKWEDL</sequence>
<dbReference type="InterPro" id="IPR014284">
    <property type="entry name" value="RNA_pol_sigma-70_dom"/>
</dbReference>
<evidence type="ECO:0000256" key="3">
    <source>
        <dbReference type="ARBA" id="ARBA00023082"/>
    </source>
</evidence>
<dbReference type="InterPro" id="IPR007627">
    <property type="entry name" value="RNA_pol_sigma70_r2"/>
</dbReference>
<keyword evidence="10" id="KW-1185">Reference proteome</keyword>
<dbReference type="PANTHER" id="PTHR43133">
    <property type="entry name" value="RNA POLYMERASE ECF-TYPE SIGMA FACTO"/>
    <property type="match status" value="1"/>
</dbReference>
<dbReference type="NCBIfam" id="TIGR02937">
    <property type="entry name" value="sigma70-ECF"/>
    <property type="match status" value="1"/>
</dbReference>
<reference evidence="9 10" key="1">
    <citation type="submission" date="2020-08" db="EMBL/GenBank/DDBJ databases">
        <title>A Genomic Blueprint of the Chicken Gut Microbiome.</title>
        <authorList>
            <person name="Gilroy R."/>
            <person name="Ravi A."/>
            <person name="Getino M."/>
            <person name="Pursley I."/>
            <person name="Horton D.L."/>
            <person name="Alikhan N.-F."/>
            <person name="Baker D."/>
            <person name="Gharbi K."/>
            <person name="Hall N."/>
            <person name="Watson M."/>
            <person name="Adriaenssens E.M."/>
            <person name="Foster-Nyarko E."/>
            <person name="Jarju S."/>
            <person name="Secka A."/>
            <person name="Antonio M."/>
            <person name="Oren A."/>
            <person name="Chaudhuri R."/>
            <person name="La Ragione R.M."/>
            <person name="Hildebrand F."/>
            <person name="Pallen M.J."/>
        </authorList>
    </citation>
    <scope>NUCLEOTIDE SEQUENCE [LARGE SCALE GENOMIC DNA]</scope>
    <source>
        <strain evidence="9 10">Sa1YVA6</strain>
    </source>
</reference>
<dbReference type="SUPFAM" id="SSF88946">
    <property type="entry name" value="Sigma2 domain of RNA polymerase sigma factors"/>
    <property type="match status" value="1"/>
</dbReference>
<keyword evidence="2 6" id="KW-0805">Transcription regulation</keyword>
<dbReference type="Pfam" id="PF08281">
    <property type="entry name" value="Sigma70_r4_2"/>
    <property type="match status" value="1"/>
</dbReference>
<evidence type="ECO:0000256" key="2">
    <source>
        <dbReference type="ARBA" id="ARBA00023015"/>
    </source>
</evidence>
<evidence type="ECO:0000256" key="5">
    <source>
        <dbReference type="ARBA" id="ARBA00023163"/>
    </source>
</evidence>
<dbReference type="EMBL" id="JACSPW010000015">
    <property type="protein sequence ID" value="MBD8034325.1"/>
    <property type="molecule type" value="Genomic_DNA"/>
</dbReference>
<proteinExistence type="inferred from homology"/>